<dbReference type="AlphaFoldDB" id="A0A0G4GMS3"/>
<accession>A0A0G4GMS3</accession>
<evidence type="ECO:0000313" key="2">
    <source>
        <dbReference type="EMBL" id="CEM31499.1"/>
    </source>
</evidence>
<organism evidence="2">
    <name type="scientific">Chromera velia CCMP2878</name>
    <dbReference type="NCBI Taxonomy" id="1169474"/>
    <lineage>
        <taxon>Eukaryota</taxon>
        <taxon>Sar</taxon>
        <taxon>Alveolata</taxon>
        <taxon>Colpodellida</taxon>
        <taxon>Chromeraceae</taxon>
        <taxon>Chromera</taxon>
    </lineage>
</organism>
<feature type="compositionally biased region" description="Basic and acidic residues" evidence="1">
    <location>
        <begin position="85"/>
        <end position="100"/>
    </location>
</feature>
<sequence length="380" mass="42156">MSASRNPHRICASGMSPASSACWAHLHQNTDPHPADQSPESPLNRCSPMPRSPAKGNRMTFTALHGDKQKEDELRLRTTKPLAALEERKQRSDKRRENLQKLRAAQTEAKQVQPSSAALPGAKLKTGAVKEKPAATLYPRAATGGRGTDGNLELIRDHNQRPLGYREVFYEDDYAPNYPHTQPYRESMDIDTLQRPTTAFYDRQMPGTTARPESPSKAARIASAVGSAVGAFRSAGETGRRQREAFASGRGSAPPPQKPKEKKEQYYSNVTVWSHKAEAASGWGEEEPSMPESRRVGAWILAAQREREGIEAEQQRAAAGKEKGRQAAGVHWDKIREAVRRGDPEAALLPPDIRQAIRAEIRKAVLPLEKELAVERMERR</sequence>
<reference evidence="2" key="1">
    <citation type="submission" date="2014-11" db="EMBL/GenBank/DDBJ databases">
        <authorList>
            <person name="Otto D Thomas"/>
            <person name="Naeem Raeece"/>
        </authorList>
    </citation>
    <scope>NUCLEOTIDE SEQUENCE</scope>
</reference>
<name>A0A0G4GMS3_9ALVE</name>
<dbReference type="VEuPathDB" id="CryptoDB:Cvel_22594"/>
<dbReference type="PROSITE" id="PS51257">
    <property type="entry name" value="PROKAR_LIPOPROTEIN"/>
    <property type="match status" value="1"/>
</dbReference>
<dbReference type="EMBL" id="CDMZ01001365">
    <property type="protein sequence ID" value="CEM31499.1"/>
    <property type="molecule type" value="Genomic_DNA"/>
</dbReference>
<feature type="region of interest" description="Disordered" evidence="1">
    <location>
        <begin position="26"/>
        <end position="117"/>
    </location>
</feature>
<protein>
    <submittedName>
        <fullName evidence="2">Uncharacterized protein</fullName>
    </submittedName>
</protein>
<feature type="region of interest" description="Disordered" evidence="1">
    <location>
        <begin position="310"/>
        <end position="331"/>
    </location>
</feature>
<feature type="compositionally biased region" description="Basic and acidic residues" evidence="1">
    <location>
        <begin position="65"/>
        <end position="76"/>
    </location>
</feature>
<feature type="region of interest" description="Disordered" evidence="1">
    <location>
        <begin position="231"/>
        <end position="265"/>
    </location>
</feature>
<gene>
    <name evidence="2" type="ORF">Cvel_22594</name>
</gene>
<proteinExistence type="predicted"/>
<evidence type="ECO:0000256" key="1">
    <source>
        <dbReference type="SAM" id="MobiDB-lite"/>
    </source>
</evidence>